<accession>A0ABD2WV50</accession>
<dbReference type="PROSITE" id="PS00624">
    <property type="entry name" value="GMC_OXRED_2"/>
    <property type="match status" value="1"/>
</dbReference>
<dbReference type="InterPro" id="IPR036188">
    <property type="entry name" value="FAD/NAD-bd_sf"/>
</dbReference>
<dbReference type="PIRSF" id="PIRSF000137">
    <property type="entry name" value="Alcohol_oxidase"/>
    <property type="match status" value="1"/>
</dbReference>
<dbReference type="PANTHER" id="PTHR11552">
    <property type="entry name" value="GLUCOSE-METHANOL-CHOLINE GMC OXIDOREDUCTASE"/>
    <property type="match status" value="1"/>
</dbReference>
<dbReference type="PANTHER" id="PTHR11552:SF188">
    <property type="entry name" value="NEITHER INACTIVATION NOR AFTERPOTENTIAL PROTEIN G"/>
    <property type="match status" value="1"/>
</dbReference>
<dbReference type="Gene3D" id="3.30.560.10">
    <property type="entry name" value="Glucose Oxidase, domain 3"/>
    <property type="match status" value="1"/>
</dbReference>
<evidence type="ECO:0000256" key="1">
    <source>
        <dbReference type="ARBA" id="ARBA00010790"/>
    </source>
</evidence>
<comment type="cofactor">
    <cofactor evidence="2">
        <name>FAD</name>
        <dbReference type="ChEBI" id="CHEBI:57692"/>
    </cofactor>
</comment>
<dbReference type="Gene3D" id="3.50.50.60">
    <property type="entry name" value="FAD/NAD(P)-binding domain"/>
    <property type="match status" value="1"/>
</dbReference>
<comment type="caution">
    <text evidence="5">The sequence shown here is derived from an EMBL/GenBank/DDBJ whole genome shotgun (WGS) entry which is preliminary data.</text>
</comment>
<sequence length="563" mass="62074">MFRTLWNYSMVSLSVLLVSLVFRRHLQSPASIVDRPLMKKYDYIVVGAGTAGCVLASRLSEQANASVLLLEAGGLFGWLSNVPLAAPALQRSQVDWSYQSTPQLHSTRGMLSTRQRLPRGKGLGGSGQLNYLVHSFGRVQDYADWPKGWTHPELQPYFDRVAQRMSLTDLAPEWKLADAALEAQQLLNVTVQRAQSSVRFGKRWGSLQSHLQQAWNRQNLHIVMNARVTKILLDANNSIEGVRLRYEDDGTRDEIRADREVIVCAGAIASPQLLMLSGIGPSDQLLKHQIAMQLELPAVGQNYVDHFTTPMYGYLEAPVSITINRVMSLPTIMDYFVFGNGLLATNGIMAIARLDTSAVILAAIGTANEKLLKDISDYRTDTFRSMFPTYNSTDSEGFTFMSLCHQPKSRGNVSLASSSIDDQPNIEPAYLEHPDDVNCSIKAMRLGLAIIDTPKFQELGARPHLPDFKECRHLPQDYHDDDYAECVVKVAGITGHHPSGTCVMGEDWLDSVVDLSLRVHGVEGLRIVDASVLPGPISGTPNSLIIALAEKAADLIIGLVDSH</sequence>
<evidence type="ECO:0000256" key="2">
    <source>
        <dbReference type="PIRSR" id="PIRSR000137-2"/>
    </source>
</evidence>
<keyword evidence="3" id="KW-0732">Signal</keyword>
<feature type="binding site" evidence="2">
    <location>
        <position position="228"/>
    </location>
    <ligand>
        <name>FAD</name>
        <dbReference type="ChEBI" id="CHEBI:57692"/>
    </ligand>
</feature>
<name>A0ABD2WV50_9HYME</name>
<evidence type="ECO:0000313" key="6">
    <source>
        <dbReference type="Proteomes" id="UP001627154"/>
    </source>
</evidence>
<keyword evidence="2" id="KW-0274">FAD</keyword>
<feature type="signal peptide" evidence="3">
    <location>
        <begin position="1"/>
        <end position="23"/>
    </location>
</feature>
<evidence type="ECO:0000256" key="3">
    <source>
        <dbReference type="SAM" id="SignalP"/>
    </source>
</evidence>
<comment type="similarity">
    <text evidence="1">Belongs to the GMC oxidoreductase family.</text>
</comment>
<dbReference type="Pfam" id="PF00732">
    <property type="entry name" value="GMC_oxred_N"/>
    <property type="match status" value="1"/>
</dbReference>
<organism evidence="5 6">
    <name type="scientific">Trichogramma kaykai</name>
    <dbReference type="NCBI Taxonomy" id="54128"/>
    <lineage>
        <taxon>Eukaryota</taxon>
        <taxon>Metazoa</taxon>
        <taxon>Ecdysozoa</taxon>
        <taxon>Arthropoda</taxon>
        <taxon>Hexapoda</taxon>
        <taxon>Insecta</taxon>
        <taxon>Pterygota</taxon>
        <taxon>Neoptera</taxon>
        <taxon>Endopterygota</taxon>
        <taxon>Hymenoptera</taxon>
        <taxon>Apocrita</taxon>
        <taxon>Proctotrupomorpha</taxon>
        <taxon>Chalcidoidea</taxon>
        <taxon>Trichogrammatidae</taxon>
        <taxon>Trichogramma</taxon>
    </lineage>
</organism>
<dbReference type="Pfam" id="PF05199">
    <property type="entry name" value="GMC_oxred_C"/>
    <property type="match status" value="1"/>
</dbReference>
<keyword evidence="6" id="KW-1185">Reference proteome</keyword>
<dbReference type="AlphaFoldDB" id="A0ABD2WV50"/>
<feature type="domain" description="Glucose-methanol-choline oxidoreductase N-terminal" evidence="4">
    <location>
        <begin position="266"/>
        <end position="280"/>
    </location>
</feature>
<dbReference type="SUPFAM" id="SSF54373">
    <property type="entry name" value="FAD-linked reductases, C-terminal domain"/>
    <property type="match status" value="1"/>
</dbReference>
<feature type="binding site" evidence="2">
    <location>
        <begin position="130"/>
        <end position="133"/>
    </location>
    <ligand>
        <name>FAD</name>
        <dbReference type="ChEBI" id="CHEBI:57692"/>
    </ligand>
</feature>
<evidence type="ECO:0000313" key="5">
    <source>
        <dbReference type="EMBL" id="KAL3396740.1"/>
    </source>
</evidence>
<reference evidence="5 6" key="1">
    <citation type="journal article" date="2024" name="bioRxiv">
        <title>A reference genome for Trichogramma kaykai: A tiny desert-dwelling parasitoid wasp with competing sex-ratio distorters.</title>
        <authorList>
            <person name="Culotta J."/>
            <person name="Lindsey A.R."/>
        </authorList>
    </citation>
    <scope>NUCLEOTIDE SEQUENCE [LARGE SCALE GENOMIC DNA]</scope>
    <source>
        <strain evidence="5 6">KSX58</strain>
    </source>
</reference>
<protein>
    <recommendedName>
        <fullName evidence="4">Glucose-methanol-choline oxidoreductase N-terminal domain-containing protein</fullName>
    </recommendedName>
</protein>
<feature type="chain" id="PRO_5044740737" description="Glucose-methanol-choline oxidoreductase N-terminal domain-containing protein" evidence="3">
    <location>
        <begin position="24"/>
        <end position="563"/>
    </location>
</feature>
<dbReference type="EMBL" id="JBJJXI010000069">
    <property type="protein sequence ID" value="KAL3396740.1"/>
    <property type="molecule type" value="Genomic_DNA"/>
</dbReference>
<keyword evidence="2" id="KW-0285">Flavoprotein</keyword>
<dbReference type="InterPro" id="IPR012132">
    <property type="entry name" value="GMC_OxRdtase"/>
</dbReference>
<dbReference type="InterPro" id="IPR000172">
    <property type="entry name" value="GMC_OxRdtase_N"/>
</dbReference>
<dbReference type="Proteomes" id="UP001627154">
    <property type="component" value="Unassembled WGS sequence"/>
</dbReference>
<proteinExistence type="inferred from homology"/>
<dbReference type="InterPro" id="IPR007867">
    <property type="entry name" value="GMC_OxRtase_C"/>
</dbReference>
<gene>
    <name evidence="5" type="ORF">TKK_009336</name>
</gene>
<dbReference type="SUPFAM" id="SSF51905">
    <property type="entry name" value="FAD/NAD(P)-binding domain"/>
    <property type="match status" value="1"/>
</dbReference>
<evidence type="ECO:0000259" key="4">
    <source>
        <dbReference type="PROSITE" id="PS00624"/>
    </source>
</evidence>